<feature type="region of interest" description="Disordered" evidence="1">
    <location>
        <begin position="1"/>
        <end position="22"/>
    </location>
</feature>
<accession>A0AA89W800</accession>
<dbReference type="EMBL" id="JADUNP010000010">
    <property type="protein sequence ID" value="MBH1652018.1"/>
    <property type="molecule type" value="Genomic_DNA"/>
</dbReference>
<evidence type="ECO:0000256" key="1">
    <source>
        <dbReference type="SAM" id="MobiDB-lite"/>
    </source>
</evidence>
<evidence type="ECO:0000313" key="3">
    <source>
        <dbReference type="Proteomes" id="UP000625930"/>
    </source>
</evidence>
<protein>
    <submittedName>
        <fullName evidence="2">Uncharacterized protein</fullName>
    </submittedName>
</protein>
<gene>
    <name evidence="2" type="ORF">I5U67_07540</name>
</gene>
<comment type="caution">
    <text evidence="2">The sequence shown here is derived from an EMBL/GenBank/DDBJ whole genome shotgun (WGS) entry which is preliminary data.</text>
</comment>
<dbReference type="RefSeq" id="WP_141098923.1">
    <property type="nucleotide sequence ID" value="NZ_AP021908.1"/>
</dbReference>
<organism evidence="2 3">
    <name type="scientific">Stenotrophomonas maltophilia</name>
    <name type="common">Pseudomonas maltophilia</name>
    <name type="synonym">Xanthomonas maltophilia</name>
    <dbReference type="NCBI Taxonomy" id="40324"/>
    <lineage>
        <taxon>Bacteria</taxon>
        <taxon>Pseudomonadati</taxon>
        <taxon>Pseudomonadota</taxon>
        <taxon>Gammaproteobacteria</taxon>
        <taxon>Lysobacterales</taxon>
        <taxon>Lysobacteraceae</taxon>
        <taxon>Stenotrophomonas</taxon>
        <taxon>Stenotrophomonas maltophilia group</taxon>
    </lineage>
</organism>
<dbReference type="Proteomes" id="UP000625930">
    <property type="component" value="Unassembled WGS sequence"/>
</dbReference>
<name>A0AA89W800_STEMA</name>
<sequence length="192" mass="21045">MSPRDPDILGGRPGRPSKDPKPLALTAAEEDEFSKARSGKLEWVGPGVAAYVLGISKDALKKRRQRNEGLVPEHKPVRSNRQGAQYRWSSVVRCAGAERIQSDVLAQRLDDVVAALKKLGLEGLEKDLPWAYNRADRLVGFTSLHPQLPARALTVLEALDAPWVSSEARQPFHDWAMGVLHSAAERAAKAAD</sequence>
<proteinExistence type="predicted"/>
<dbReference type="AlphaFoldDB" id="A0AA89W800"/>
<reference evidence="2" key="1">
    <citation type="submission" date="2020-11" db="EMBL/GenBank/DDBJ databases">
        <title>Enhanced detection system for hospital associated transmission using whole genome sequencing surveillance.</title>
        <authorList>
            <person name="Harrison L.H."/>
            <person name="Van Tyne D."/>
            <person name="Marsh J.W."/>
            <person name="Griffith M.P."/>
            <person name="Snyder D.J."/>
            <person name="Cooper V.S."/>
            <person name="Mustapha M."/>
        </authorList>
    </citation>
    <scope>NUCLEOTIDE SEQUENCE</scope>
    <source>
        <strain evidence="2">STEN00091</strain>
    </source>
</reference>
<evidence type="ECO:0000313" key="2">
    <source>
        <dbReference type="EMBL" id="MBH1652018.1"/>
    </source>
</evidence>